<sequence>MNRTSRVVTGLAGLAVAAVVSIAAPATAAADTPRTGLPPCDVTGAYAWQDTCDPIAGPQGEH</sequence>
<gene>
    <name evidence="2" type="ORF">EV186_111141</name>
</gene>
<name>A0A4R6RUR6_LABRH</name>
<evidence type="ECO:0000256" key="1">
    <source>
        <dbReference type="SAM" id="SignalP"/>
    </source>
</evidence>
<feature type="signal peptide" evidence="1">
    <location>
        <begin position="1"/>
        <end position="28"/>
    </location>
</feature>
<dbReference type="EMBL" id="SNXZ01000011">
    <property type="protein sequence ID" value="TDP90015.1"/>
    <property type="molecule type" value="Genomic_DNA"/>
</dbReference>
<comment type="caution">
    <text evidence="2">The sequence shown here is derived from an EMBL/GenBank/DDBJ whole genome shotgun (WGS) entry which is preliminary data.</text>
</comment>
<proteinExistence type="predicted"/>
<accession>A0A4R6RUR6</accession>
<dbReference type="AlphaFoldDB" id="A0A4R6RUR6"/>
<feature type="chain" id="PRO_5020587268" evidence="1">
    <location>
        <begin position="29"/>
        <end position="62"/>
    </location>
</feature>
<keyword evidence="1" id="KW-0732">Signal</keyword>
<dbReference type="RefSeq" id="WP_166659518.1">
    <property type="nucleotide sequence ID" value="NZ_SNXZ01000011.1"/>
</dbReference>
<evidence type="ECO:0000313" key="3">
    <source>
        <dbReference type="Proteomes" id="UP000295444"/>
    </source>
</evidence>
<evidence type="ECO:0000313" key="2">
    <source>
        <dbReference type="EMBL" id="TDP90015.1"/>
    </source>
</evidence>
<protein>
    <submittedName>
        <fullName evidence="2">Uncharacterized protein</fullName>
    </submittedName>
</protein>
<keyword evidence="3" id="KW-1185">Reference proteome</keyword>
<organism evidence="2 3">
    <name type="scientific">Labedaea rhizosphaerae</name>
    <dbReference type="NCBI Taxonomy" id="598644"/>
    <lineage>
        <taxon>Bacteria</taxon>
        <taxon>Bacillati</taxon>
        <taxon>Actinomycetota</taxon>
        <taxon>Actinomycetes</taxon>
        <taxon>Pseudonocardiales</taxon>
        <taxon>Pseudonocardiaceae</taxon>
        <taxon>Labedaea</taxon>
    </lineage>
</organism>
<reference evidence="2 3" key="1">
    <citation type="submission" date="2019-03" db="EMBL/GenBank/DDBJ databases">
        <title>Genomic Encyclopedia of Type Strains, Phase IV (KMG-IV): sequencing the most valuable type-strain genomes for metagenomic binning, comparative biology and taxonomic classification.</title>
        <authorList>
            <person name="Goeker M."/>
        </authorList>
    </citation>
    <scope>NUCLEOTIDE SEQUENCE [LARGE SCALE GENOMIC DNA]</scope>
    <source>
        <strain evidence="2 3">DSM 45361</strain>
    </source>
</reference>
<dbReference type="Proteomes" id="UP000295444">
    <property type="component" value="Unassembled WGS sequence"/>
</dbReference>